<dbReference type="SUPFAM" id="SSF51197">
    <property type="entry name" value="Clavaminate synthase-like"/>
    <property type="match status" value="1"/>
</dbReference>
<dbReference type="EMBL" id="JAQQWP010000010">
    <property type="protein sequence ID" value="KAK8096931.1"/>
    <property type="molecule type" value="Genomic_DNA"/>
</dbReference>
<sequence length="291" mass="32847">MPAASQRGLPQPQVTQIELTPGELASHKIGSHHLQAAVEALHRDGMVVLSNAVDPAHLDKLNERMVPEAKGLYSRAATHRNFGNETGNIQQEPVLEDGYVFDDVLANPWATDVIQCMFGPNPSLRFYSANTAFKARGRQPPHIDIDFDFPKVPFGYCVNINLVATSPKMARPKDVLETNPDTGYRQIRADLQHRRRDIDCPPIQPSLPKGALIIRDFRLWHAGMPNQTDEPRVMLVSVQFPGWYRSDLKMKLPVMIKNKVQWGDLIPCVEWMPEGYDYLKGAHDHDFTLLP</sequence>
<dbReference type="AlphaFoldDB" id="A0AAW0QJ53"/>
<protein>
    <recommendedName>
        <fullName evidence="3">Phytanoyl-CoA dioxygenase (PhyH)</fullName>
    </recommendedName>
</protein>
<dbReference type="Gene3D" id="2.60.120.620">
    <property type="entry name" value="q2cbj1_9rhob like domain"/>
    <property type="match status" value="1"/>
</dbReference>
<reference evidence="1 2" key="1">
    <citation type="submission" date="2023-01" db="EMBL/GenBank/DDBJ databases">
        <title>Analysis of 21 Apiospora genomes using comparative genomics revels a genus with tremendous synthesis potential of carbohydrate active enzymes and secondary metabolites.</title>
        <authorList>
            <person name="Sorensen T."/>
        </authorList>
    </citation>
    <scope>NUCLEOTIDE SEQUENCE [LARGE SCALE GENOMIC DNA]</scope>
    <source>
        <strain evidence="1 2">CBS 117206</strain>
    </source>
</reference>
<dbReference type="Proteomes" id="UP001392437">
    <property type="component" value="Unassembled WGS sequence"/>
</dbReference>
<evidence type="ECO:0000313" key="1">
    <source>
        <dbReference type="EMBL" id="KAK8096931.1"/>
    </source>
</evidence>
<accession>A0AAW0QJ53</accession>
<dbReference type="PANTHER" id="PTHR37563:SF2">
    <property type="entry name" value="PHYTANOYL-COA DIOXYGENASE FAMILY PROTEIN (AFU_ORTHOLOGUE AFUA_2G03330)"/>
    <property type="match status" value="1"/>
</dbReference>
<name>A0AAW0QJ53_9PEZI</name>
<gene>
    <name evidence="1" type="ORF">PG999_012875</name>
</gene>
<keyword evidence="2" id="KW-1185">Reference proteome</keyword>
<proteinExistence type="predicted"/>
<dbReference type="InterPro" id="IPR051961">
    <property type="entry name" value="Fungal_Metabolite_Diox"/>
</dbReference>
<evidence type="ECO:0008006" key="3">
    <source>
        <dbReference type="Google" id="ProtNLM"/>
    </source>
</evidence>
<dbReference type="PANTHER" id="PTHR37563">
    <property type="entry name" value="PHYTANOYL-COA DIOXYGENASE FAMILY PROTEIN (AFU_ORTHOLOGUE AFUA_2G03330)"/>
    <property type="match status" value="1"/>
</dbReference>
<evidence type="ECO:0000313" key="2">
    <source>
        <dbReference type="Proteomes" id="UP001392437"/>
    </source>
</evidence>
<organism evidence="1 2">
    <name type="scientific">Apiospora kogelbergensis</name>
    <dbReference type="NCBI Taxonomy" id="1337665"/>
    <lineage>
        <taxon>Eukaryota</taxon>
        <taxon>Fungi</taxon>
        <taxon>Dikarya</taxon>
        <taxon>Ascomycota</taxon>
        <taxon>Pezizomycotina</taxon>
        <taxon>Sordariomycetes</taxon>
        <taxon>Xylariomycetidae</taxon>
        <taxon>Amphisphaeriales</taxon>
        <taxon>Apiosporaceae</taxon>
        <taxon>Apiospora</taxon>
    </lineage>
</organism>
<comment type="caution">
    <text evidence="1">The sequence shown here is derived from an EMBL/GenBank/DDBJ whole genome shotgun (WGS) entry which is preliminary data.</text>
</comment>